<dbReference type="GO" id="GO:0006352">
    <property type="term" value="P:DNA-templated transcription initiation"/>
    <property type="evidence" value="ECO:0007669"/>
    <property type="project" value="InterPro"/>
</dbReference>
<evidence type="ECO:0000313" key="10">
    <source>
        <dbReference type="EMBL" id="NDK90058.1"/>
    </source>
</evidence>
<dbReference type="EMBL" id="JAADZU010000029">
    <property type="protein sequence ID" value="NDK90058.1"/>
    <property type="molecule type" value="Genomic_DNA"/>
</dbReference>
<reference evidence="10 11" key="1">
    <citation type="submission" date="2020-01" db="EMBL/GenBank/DDBJ databases">
        <title>Investigation of new actinobacteria for the biodesulphurisation of diesel fuel.</title>
        <authorList>
            <person name="Athi Narayanan S.M."/>
        </authorList>
    </citation>
    <scope>NUCLEOTIDE SEQUENCE [LARGE SCALE GENOMIC DNA]</scope>
    <source>
        <strain evidence="10 11">213E</strain>
    </source>
</reference>
<feature type="transmembrane region" description="Helical" evidence="7">
    <location>
        <begin position="334"/>
        <end position="355"/>
    </location>
</feature>
<name>A0A7K3LPD1_9ACTN</name>
<evidence type="ECO:0000256" key="2">
    <source>
        <dbReference type="ARBA" id="ARBA00023015"/>
    </source>
</evidence>
<comment type="caution">
    <text evidence="10">The sequence shown here is derived from an EMBL/GenBank/DDBJ whole genome shotgun (WGS) entry which is preliminary data.</text>
</comment>
<protein>
    <submittedName>
        <fullName evidence="10">Sigma-70 family RNA polymerase sigma factor</fullName>
    </submittedName>
</protein>
<evidence type="ECO:0000256" key="6">
    <source>
        <dbReference type="SAM" id="MobiDB-lite"/>
    </source>
</evidence>
<dbReference type="Proteomes" id="UP000466307">
    <property type="component" value="Unassembled WGS sequence"/>
</dbReference>
<evidence type="ECO:0000259" key="9">
    <source>
        <dbReference type="Pfam" id="PF08281"/>
    </source>
</evidence>
<evidence type="ECO:0000256" key="7">
    <source>
        <dbReference type="SAM" id="Phobius"/>
    </source>
</evidence>
<feature type="domain" description="RNA polymerase sigma factor 70 region 4 type 2" evidence="9">
    <location>
        <begin position="126"/>
        <end position="178"/>
    </location>
</feature>
<dbReference type="AlphaFoldDB" id="A0A7K3LPD1"/>
<keyword evidence="5" id="KW-0804">Transcription</keyword>
<keyword evidence="7" id="KW-1133">Transmembrane helix</keyword>
<sequence length="510" mass="53755">MSSAWESGRRPPSDAEIVAALLDGDSEALGVVYDRYASALHTFAYSMVRSRERAADVTHDSFVVAAARIHQLRDPDRLRPWLYAIVRSECLRSLRGSRREVAFQEWHDTGVDSDADAGLRRDEIRELVRDALGGLSPKDREIVELSLRHDLDNAEIAAVLGAKPTHVTALTSRARRSLERSLGALLVAQAGGVGCDELTDILSPWDGQWTPLWRKRISKHIDDCPVCLGERRRRFQPAAILIALPLLAVPVGLRVRTVSDAEPQLVAAVRHPGPAQAATPDAPMPDVLDSRIAPSPVTMSGNDPRHERTRRAPTTVAGRAAWTYPVADPPRRRWMILSGVAALLVVVVGSALLLLTVPGDPPSPPVPAVDIDAPATATVGEPHTSAPGATPHNTGSSASAGHDSSRPDAGPAGSQPVTSPPPVSAQSASPPPVSQPAPQPPVSRPPVSVPPEVAPAVPGPAPVVPDEQEPGPGRIPEGGGPAFDPRVQCAVCGSLVSPPGVSGNQPPVVN</sequence>
<feature type="compositionally biased region" description="Pro residues" evidence="6">
    <location>
        <begin position="418"/>
        <end position="463"/>
    </location>
</feature>
<dbReference type="SUPFAM" id="SSF88659">
    <property type="entry name" value="Sigma3 and sigma4 domains of RNA polymerase sigma factors"/>
    <property type="match status" value="1"/>
</dbReference>
<dbReference type="InterPro" id="IPR014284">
    <property type="entry name" value="RNA_pol_sigma-70_dom"/>
</dbReference>
<dbReference type="PANTHER" id="PTHR43133:SF8">
    <property type="entry name" value="RNA POLYMERASE SIGMA FACTOR HI_1459-RELATED"/>
    <property type="match status" value="1"/>
</dbReference>
<dbReference type="Gene3D" id="1.10.1740.10">
    <property type="match status" value="1"/>
</dbReference>
<feature type="domain" description="RNA polymerase sigma-70 region 2" evidence="8">
    <location>
        <begin position="33"/>
        <end position="99"/>
    </location>
</feature>
<comment type="similarity">
    <text evidence="1">Belongs to the sigma-70 factor family. ECF subfamily.</text>
</comment>
<dbReference type="InterPro" id="IPR013325">
    <property type="entry name" value="RNA_pol_sigma_r2"/>
</dbReference>
<keyword evidence="4" id="KW-0238">DNA-binding</keyword>
<gene>
    <name evidence="10" type="ORF">GYA93_10760</name>
</gene>
<dbReference type="RefSeq" id="WP_059037186.1">
    <property type="nucleotide sequence ID" value="NZ_JAADZU010000029.1"/>
</dbReference>
<feature type="region of interest" description="Disordered" evidence="6">
    <location>
        <begin position="377"/>
        <end position="486"/>
    </location>
</feature>
<dbReference type="SUPFAM" id="SSF88946">
    <property type="entry name" value="Sigma2 domain of RNA polymerase sigma factors"/>
    <property type="match status" value="1"/>
</dbReference>
<dbReference type="InterPro" id="IPR007627">
    <property type="entry name" value="RNA_pol_sigma70_r2"/>
</dbReference>
<dbReference type="InterPro" id="IPR013249">
    <property type="entry name" value="RNA_pol_sigma70_r4_t2"/>
</dbReference>
<organism evidence="10 11">
    <name type="scientific">Gordonia desulfuricans</name>
    <dbReference type="NCBI Taxonomy" id="89051"/>
    <lineage>
        <taxon>Bacteria</taxon>
        <taxon>Bacillati</taxon>
        <taxon>Actinomycetota</taxon>
        <taxon>Actinomycetes</taxon>
        <taxon>Mycobacteriales</taxon>
        <taxon>Gordoniaceae</taxon>
        <taxon>Gordonia</taxon>
    </lineage>
</organism>
<keyword evidence="3" id="KW-0731">Sigma factor</keyword>
<evidence type="ECO:0000256" key="3">
    <source>
        <dbReference type="ARBA" id="ARBA00023082"/>
    </source>
</evidence>
<accession>A0A7K3LPD1</accession>
<dbReference type="InterPro" id="IPR036388">
    <property type="entry name" value="WH-like_DNA-bd_sf"/>
</dbReference>
<dbReference type="Pfam" id="PF08281">
    <property type="entry name" value="Sigma70_r4_2"/>
    <property type="match status" value="1"/>
</dbReference>
<evidence type="ECO:0000256" key="5">
    <source>
        <dbReference type="ARBA" id="ARBA00023163"/>
    </source>
</evidence>
<proteinExistence type="inferred from homology"/>
<dbReference type="InterPro" id="IPR039425">
    <property type="entry name" value="RNA_pol_sigma-70-like"/>
</dbReference>
<keyword evidence="11" id="KW-1185">Reference proteome</keyword>
<evidence type="ECO:0000256" key="4">
    <source>
        <dbReference type="ARBA" id="ARBA00023125"/>
    </source>
</evidence>
<evidence type="ECO:0000256" key="1">
    <source>
        <dbReference type="ARBA" id="ARBA00010641"/>
    </source>
</evidence>
<evidence type="ECO:0000313" key="11">
    <source>
        <dbReference type="Proteomes" id="UP000466307"/>
    </source>
</evidence>
<dbReference type="NCBIfam" id="TIGR02937">
    <property type="entry name" value="sigma70-ECF"/>
    <property type="match status" value="1"/>
</dbReference>
<dbReference type="Pfam" id="PF04542">
    <property type="entry name" value="Sigma70_r2"/>
    <property type="match status" value="1"/>
</dbReference>
<dbReference type="GO" id="GO:0016987">
    <property type="term" value="F:sigma factor activity"/>
    <property type="evidence" value="ECO:0007669"/>
    <property type="project" value="UniProtKB-KW"/>
</dbReference>
<dbReference type="Gene3D" id="1.10.10.10">
    <property type="entry name" value="Winged helix-like DNA-binding domain superfamily/Winged helix DNA-binding domain"/>
    <property type="match status" value="1"/>
</dbReference>
<dbReference type="PANTHER" id="PTHR43133">
    <property type="entry name" value="RNA POLYMERASE ECF-TYPE SIGMA FACTO"/>
    <property type="match status" value="1"/>
</dbReference>
<keyword evidence="7" id="KW-0812">Transmembrane</keyword>
<keyword evidence="2" id="KW-0805">Transcription regulation</keyword>
<dbReference type="GO" id="GO:0003677">
    <property type="term" value="F:DNA binding"/>
    <property type="evidence" value="ECO:0007669"/>
    <property type="project" value="UniProtKB-KW"/>
</dbReference>
<evidence type="ECO:0000259" key="8">
    <source>
        <dbReference type="Pfam" id="PF04542"/>
    </source>
</evidence>
<dbReference type="InterPro" id="IPR013324">
    <property type="entry name" value="RNA_pol_sigma_r3/r4-like"/>
</dbReference>
<dbReference type="CDD" id="cd06171">
    <property type="entry name" value="Sigma70_r4"/>
    <property type="match status" value="1"/>
</dbReference>
<keyword evidence="7" id="KW-0472">Membrane</keyword>
<feature type="region of interest" description="Disordered" evidence="6">
    <location>
        <begin position="295"/>
        <end position="314"/>
    </location>
</feature>